<protein>
    <recommendedName>
        <fullName evidence="12">D-serine dehydratase</fullName>
        <ecNumber evidence="11">4.3.1.18</ecNumber>
    </recommendedName>
    <alternativeName>
        <fullName evidence="13">D-serine deaminase</fullName>
    </alternativeName>
</protein>
<dbReference type="EC" id="4.3.1.18" evidence="11"/>
<dbReference type="GeneID" id="81598017"/>
<evidence type="ECO:0000256" key="8">
    <source>
        <dbReference type="ARBA" id="ARBA00023239"/>
    </source>
</evidence>
<dbReference type="EMBL" id="JAPVEA010000005">
    <property type="protein sequence ID" value="KAJ5453436.1"/>
    <property type="molecule type" value="Genomic_DNA"/>
</dbReference>
<comment type="caution">
    <text evidence="15">The sequence shown here is derived from an EMBL/GenBank/DDBJ whole genome shotgun (WGS) entry which is preliminary data.</text>
</comment>
<keyword evidence="5" id="KW-0479">Metal-binding</keyword>
<evidence type="ECO:0000256" key="7">
    <source>
        <dbReference type="ARBA" id="ARBA00022898"/>
    </source>
</evidence>
<reference evidence="15" key="1">
    <citation type="submission" date="2022-12" db="EMBL/GenBank/DDBJ databases">
        <authorList>
            <person name="Petersen C."/>
        </authorList>
    </citation>
    <scope>NUCLEOTIDE SEQUENCE</scope>
    <source>
        <strain evidence="15">IBT 16125</strain>
    </source>
</reference>
<dbReference type="Pfam" id="PF14031">
    <property type="entry name" value="D-ser_dehydrat"/>
    <property type="match status" value="1"/>
</dbReference>
<proteinExistence type="inferred from homology"/>
<dbReference type="Proteomes" id="UP001213681">
    <property type="component" value="Unassembled WGS sequence"/>
</dbReference>
<organism evidence="15 16">
    <name type="scientific">Penicillium daleae</name>
    <dbReference type="NCBI Taxonomy" id="63821"/>
    <lineage>
        <taxon>Eukaryota</taxon>
        <taxon>Fungi</taxon>
        <taxon>Dikarya</taxon>
        <taxon>Ascomycota</taxon>
        <taxon>Pezizomycotina</taxon>
        <taxon>Eurotiomycetes</taxon>
        <taxon>Eurotiomycetidae</taxon>
        <taxon>Eurotiales</taxon>
        <taxon>Aspergillaceae</taxon>
        <taxon>Penicillium</taxon>
    </lineage>
</organism>
<keyword evidence="8" id="KW-0456">Lyase</keyword>
<reference evidence="15" key="2">
    <citation type="journal article" date="2023" name="IMA Fungus">
        <title>Comparative genomic study of the Penicillium genus elucidates a diverse pangenome and 15 lateral gene transfer events.</title>
        <authorList>
            <person name="Petersen C."/>
            <person name="Sorensen T."/>
            <person name="Nielsen M.R."/>
            <person name="Sondergaard T.E."/>
            <person name="Sorensen J.L."/>
            <person name="Fitzpatrick D.A."/>
            <person name="Frisvad J.C."/>
            <person name="Nielsen K.L."/>
        </authorList>
    </citation>
    <scope>NUCLEOTIDE SEQUENCE</scope>
    <source>
        <strain evidence="15">IBT 16125</strain>
    </source>
</reference>
<dbReference type="PANTHER" id="PTHR28004">
    <property type="entry name" value="ZGC:162816-RELATED"/>
    <property type="match status" value="1"/>
</dbReference>
<dbReference type="InterPro" id="IPR001608">
    <property type="entry name" value="Ala_racemase_N"/>
</dbReference>
<evidence type="ECO:0000256" key="13">
    <source>
        <dbReference type="ARBA" id="ARBA00075219"/>
    </source>
</evidence>
<dbReference type="FunFam" id="3.20.20.10:FF:000016">
    <property type="entry name" value="D-serine dehydratase"/>
    <property type="match status" value="1"/>
</dbReference>
<comment type="catalytic activity">
    <reaction evidence="9">
        <text>D-serine = pyruvate + NH4(+)</text>
        <dbReference type="Rhea" id="RHEA:13977"/>
        <dbReference type="ChEBI" id="CHEBI:15361"/>
        <dbReference type="ChEBI" id="CHEBI:28938"/>
        <dbReference type="ChEBI" id="CHEBI:35247"/>
        <dbReference type="EC" id="4.3.1.18"/>
    </reaction>
    <physiologicalReaction direction="left-to-right" evidence="9">
        <dbReference type="Rhea" id="RHEA:13978"/>
    </physiologicalReaction>
</comment>
<sequence>MDISLQNHRSYLHKHVSHLPTPALVLSKPIMEQNIKRLLDDVSELRISFRPHVKTLKSIEVTRMMLDYGKHRKIVASTICEIEGALPLVQEGILDECLYGIPITENALSRLVPIAQSLKILLLIDSVQQVEFLEEYVTRHDEIKKWEIFIKIDVGSCRAGVAAGSLDLSRLIQRAEASPAVSIYGIYCHAGHSYSCRTQQSVESVLEAEISGVLQASQLVSLGKRSLVLSIGSTPAAHSIRSISNKLPRGIALELHAGNFPTNDLQQVSTAVVEEKQQAVRVLADVCSVYPERNEALVNAGAIALSRETSAVPGFGRVVDKPDWHIVRLSQEHGILGIPVDREYKDNKNVLQDFHVNDKVFLYCQHSCITAAAFHVYYVVDESDVVCDTWVPWKGW</sequence>
<dbReference type="InterPro" id="IPR042208">
    <property type="entry name" value="D-ser_dehydrat-like_sf"/>
</dbReference>
<dbReference type="PANTHER" id="PTHR28004:SF2">
    <property type="entry name" value="D-SERINE DEHYDRATASE"/>
    <property type="match status" value="1"/>
</dbReference>
<dbReference type="GO" id="GO:0036088">
    <property type="term" value="P:D-serine catabolic process"/>
    <property type="evidence" value="ECO:0007669"/>
    <property type="project" value="TreeGrafter"/>
</dbReference>
<feature type="domain" description="D-serine dehydratase-like" evidence="14">
    <location>
        <begin position="279"/>
        <end position="381"/>
    </location>
</feature>
<evidence type="ECO:0000256" key="11">
    <source>
        <dbReference type="ARBA" id="ARBA00066349"/>
    </source>
</evidence>
<evidence type="ECO:0000313" key="15">
    <source>
        <dbReference type="EMBL" id="KAJ5453436.1"/>
    </source>
</evidence>
<evidence type="ECO:0000256" key="12">
    <source>
        <dbReference type="ARBA" id="ARBA00069616"/>
    </source>
</evidence>
<dbReference type="GO" id="GO:0008721">
    <property type="term" value="F:D-serine ammonia-lyase activity"/>
    <property type="evidence" value="ECO:0007669"/>
    <property type="project" value="UniProtKB-EC"/>
</dbReference>
<evidence type="ECO:0000256" key="9">
    <source>
        <dbReference type="ARBA" id="ARBA00051198"/>
    </source>
</evidence>
<keyword evidence="6" id="KW-0862">Zinc</keyword>
<dbReference type="InterPro" id="IPR029066">
    <property type="entry name" value="PLP-binding_barrel"/>
</dbReference>
<comment type="function">
    <text evidence="10">Catalyzes the conversion of D-serine to pyruvate and ammonia. May play a role in D-serine detoxification.</text>
</comment>
<dbReference type="SMART" id="SM01119">
    <property type="entry name" value="D-ser_dehydrat"/>
    <property type="match status" value="1"/>
</dbReference>
<keyword evidence="7" id="KW-0663">Pyridoxal phosphate</keyword>
<name>A0AAD6C5Y2_9EURO</name>
<evidence type="ECO:0000313" key="16">
    <source>
        <dbReference type="Proteomes" id="UP001213681"/>
    </source>
</evidence>
<evidence type="ECO:0000256" key="6">
    <source>
        <dbReference type="ARBA" id="ARBA00022833"/>
    </source>
</evidence>
<dbReference type="Pfam" id="PF01168">
    <property type="entry name" value="Ala_racemase_N"/>
    <property type="match status" value="1"/>
</dbReference>
<dbReference type="SUPFAM" id="SSF51419">
    <property type="entry name" value="PLP-binding barrel"/>
    <property type="match status" value="1"/>
</dbReference>
<dbReference type="AlphaFoldDB" id="A0AAD6C5Y2"/>
<comment type="cofactor">
    <cofactor evidence="1">
        <name>pyridoxal 5'-phosphate</name>
        <dbReference type="ChEBI" id="CHEBI:597326"/>
    </cofactor>
</comment>
<dbReference type="GO" id="GO:0046872">
    <property type="term" value="F:metal ion binding"/>
    <property type="evidence" value="ECO:0007669"/>
    <property type="project" value="UniProtKB-KW"/>
</dbReference>
<evidence type="ECO:0000256" key="4">
    <source>
        <dbReference type="ARBA" id="ARBA00022575"/>
    </source>
</evidence>
<evidence type="ECO:0000256" key="5">
    <source>
        <dbReference type="ARBA" id="ARBA00022723"/>
    </source>
</evidence>
<dbReference type="RefSeq" id="XP_056766392.1">
    <property type="nucleotide sequence ID" value="XM_056907774.1"/>
</dbReference>
<keyword evidence="4" id="KW-0216">Detoxification</keyword>
<evidence type="ECO:0000259" key="14">
    <source>
        <dbReference type="SMART" id="SM01119"/>
    </source>
</evidence>
<dbReference type="Gene3D" id="3.20.20.10">
    <property type="entry name" value="Alanine racemase"/>
    <property type="match status" value="1"/>
</dbReference>
<dbReference type="InterPro" id="IPR026956">
    <property type="entry name" value="D-ser_dehydrat-like_dom"/>
</dbReference>
<dbReference type="InterPro" id="IPR051466">
    <property type="entry name" value="D-amino_acid_metab_enzyme"/>
</dbReference>
<gene>
    <name evidence="15" type="ORF">N7458_004392</name>
</gene>
<comment type="similarity">
    <text evidence="3">Belongs to the DSD1 family.</text>
</comment>
<comment type="cofactor">
    <cofactor evidence="2">
        <name>Zn(2+)</name>
        <dbReference type="ChEBI" id="CHEBI:29105"/>
    </cofactor>
</comment>
<evidence type="ECO:0000256" key="10">
    <source>
        <dbReference type="ARBA" id="ARBA00055764"/>
    </source>
</evidence>
<dbReference type="Gene3D" id="2.40.37.20">
    <property type="entry name" value="D-serine dehydratase-like domain"/>
    <property type="match status" value="1"/>
</dbReference>
<evidence type="ECO:0000256" key="2">
    <source>
        <dbReference type="ARBA" id="ARBA00001947"/>
    </source>
</evidence>
<dbReference type="GO" id="GO:0009636">
    <property type="term" value="P:response to toxic substance"/>
    <property type="evidence" value="ECO:0007669"/>
    <property type="project" value="UniProtKB-KW"/>
</dbReference>
<evidence type="ECO:0000256" key="3">
    <source>
        <dbReference type="ARBA" id="ARBA00005323"/>
    </source>
</evidence>
<evidence type="ECO:0000256" key="1">
    <source>
        <dbReference type="ARBA" id="ARBA00001933"/>
    </source>
</evidence>
<keyword evidence="16" id="KW-1185">Reference proteome</keyword>
<accession>A0AAD6C5Y2</accession>